<evidence type="ECO:0000256" key="3">
    <source>
        <dbReference type="ARBA" id="ARBA00022729"/>
    </source>
</evidence>
<feature type="transmembrane region" description="Helical" evidence="7">
    <location>
        <begin position="39"/>
        <end position="62"/>
    </location>
</feature>
<protein>
    <submittedName>
        <fullName evidence="8">Uncharacterized protein</fullName>
    </submittedName>
</protein>
<sequence>MGYLDEKVGFIGNLYGSVFHIIKKLTRSRNSHIFARKKLAFFVTVCLFLSLYFTLKFIVSYIEIDYIATDKLSICIEDRLKKFSKKLKTNDAVLLEDRGSGQSQIPFIGNGHIGLSFVPSGGIFLRGKEFLSILLSKNLIVNLNLGDYMAQDAHLVDLQEGILHKFRCFKHTDELCISSSSSIFAHRSIPELVVQDLIIHNPKRQKIEIEFSPDIHTPIPGLLFSAESIKVTGDHEYEFQVLLIDPSYVSDHSVNLHDHANTGLDLLKSNLSDRSSFSFRSPSRSESVYLLVVFAKPNLPKSVELASSETHTFHYLYGIKSAPDWIILPSIKTPDISSFSPVLKSALQSQIDAVKSFLLDTMRRSLAMTQEDLYSKHTSAWTSLWRTGFFISPSKADDALNGDRYNLTMYYLLSNVPSQPTAKMPGKSSLCYDGPSTLFSSQLWQPVNTNPTLLALVDLWFVTLRKRGCEPLLGSGEDLIQAMIYSMAALKMSHEHLTMWLKPHDLNRAIHFRRVRVLPSDVYVDFGIRYHQVHSATEVSHDLYARKCKMEESSTKLFVCAANCDPIDSLGDSETSVIIYETNPPSALMHLSTDEKSLVDFKRSQHHNDVQMAEGPRHDLISVHLHGHMLRGLPMFFWITLGFLVVVFHLFICRIVYAELWKGGGPTLPTSSTTPKRHSGSYGHSWDSHSATMASIYVNSHLANRRRQAQHNYRDQLP</sequence>
<evidence type="ECO:0000256" key="7">
    <source>
        <dbReference type="SAM" id="Phobius"/>
    </source>
</evidence>
<keyword evidence="9" id="KW-1185">Reference proteome</keyword>
<dbReference type="EMBL" id="JBJKFK010000826">
    <property type="protein sequence ID" value="KAL3315102.1"/>
    <property type="molecule type" value="Genomic_DNA"/>
</dbReference>
<keyword evidence="4 7" id="KW-1133">Transmembrane helix</keyword>
<proteinExistence type="predicted"/>
<feature type="transmembrane region" description="Helical" evidence="7">
    <location>
        <begin position="635"/>
        <end position="657"/>
    </location>
</feature>
<evidence type="ECO:0000256" key="6">
    <source>
        <dbReference type="ARBA" id="ARBA00023180"/>
    </source>
</evidence>
<dbReference type="Pfam" id="PF10222">
    <property type="entry name" value="DUF2152"/>
    <property type="match status" value="2"/>
</dbReference>
<evidence type="ECO:0000313" key="8">
    <source>
        <dbReference type="EMBL" id="KAL3315102.1"/>
    </source>
</evidence>
<keyword evidence="5 7" id="KW-0472">Membrane</keyword>
<dbReference type="PANTHER" id="PTHR31386">
    <property type="entry name" value="UNCHARACTERIZED PROTEIN KIAA2013"/>
    <property type="match status" value="1"/>
</dbReference>
<keyword evidence="3" id="KW-0732">Signal</keyword>
<dbReference type="PANTHER" id="PTHR31386:SF2">
    <property type="entry name" value="SIMILAR TO RIKEN CDNA 2510039O18"/>
    <property type="match status" value="1"/>
</dbReference>
<dbReference type="InterPro" id="IPR018795">
    <property type="entry name" value="K2013-like"/>
</dbReference>
<evidence type="ECO:0000256" key="1">
    <source>
        <dbReference type="ARBA" id="ARBA00004479"/>
    </source>
</evidence>
<keyword evidence="6" id="KW-0325">Glycoprotein</keyword>
<gene>
    <name evidence="8" type="ORF">Ciccas_006269</name>
</gene>
<dbReference type="Proteomes" id="UP001626550">
    <property type="component" value="Unassembled WGS sequence"/>
</dbReference>
<comment type="caution">
    <text evidence="8">The sequence shown here is derived from an EMBL/GenBank/DDBJ whole genome shotgun (WGS) entry which is preliminary data.</text>
</comment>
<organism evidence="8 9">
    <name type="scientific">Cichlidogyrus casuarinus</name>
    <dbReference type="NCBI Taxonomy" id="1844966"/>
    <lineage>
        <taxon>Eukaryota</taxon>
        <taxon>Metazoa</taxon>
        <taxon>Spiralia</taxon>
        <taxon>Lophotrochozoa</taxon>
        <taxon>Platyhelminthes</taxon>
        <taxon>Monogenea</taxon>
        <taxon>Monopisthocotylea</taxon>
        <taxon>Dactylogyridea</taxon>
        <taxon>Ancyrocephalidae</taxon>
        <taxon>Cichlidogyrus</taxon>
    </lineage>
</organism>
<evidence type="ECO:0000256" key="5">
    <source>
        <dbReference type="ARBA" id="ARBA00023136"/>
    </source>
</evidence>
<name>A0ABD2Q7E9_9PLAT</name>
<reference evidence="8 9" key="1">
    <citation type="submission" date="2024-11" db="EMBL/GenBank/DDBJ databases">
        <title>Adaptive evolution of stress response genes in parasites aligns with host niche diversity.</title>
        <authorList>
            <person name="Hahn C."/>
            <person name="Resl P."/>
        </authorList>
    </citation>
    <scope>NUCLEOTIDE SEQUENCE [LARGE SCALE GENOMIC DNA]</scope>
    <source>
        <strain evidence="8">EGGRZ-B1_66</strain>
        <tissue evidence="8">Body</tissue>
    </source>
</reference>
<evidence type="ECO:0000313" key="9">
    <source>
        <dbReference type="Proteomes" id="UP001626550"/>
    </source>
</evidence>
<accession>A0ABD2Q7E9</accession>
<dbReference type="GO" id="GO:0016020">
    <property type="term" value="C:membrane"/>
    <property type="evidence" value="ECO:0007669"/>
    <property type="project" value="UniProtKB-SubCell"/>
</dbReference>
<comment type="subcellular location">
    <subcellularLocation>
        <location evidence="1">Membrane</location>
        <topology evidence="1">Single-pass type I membrane protein</topology>
    </subcellularLocation>
</comment>
<evidence type="ECO:0000256" key="2">
    <source>
        <dbReference type="ARBA" id="ARBA00022692"/>
    </source>
</evidence>
<dbReference type="AlphaFoldDB" id="A0ABD2Q7E9"/>
<keyword evidence="2 7" id="KW-0812">Transmembrane</keyword>
<evidence type="ECO:0000256" key="4">
    <source>
        <dbReference type="ARBA" id="ARBA00022989"/>
    </source>
</evidence>